<keyword evidence="1" id="KW-0472">Membrane</keyword>
<feature type="transmembrane region" description="Helical" evidence="1">
    <location>
        <begin position="41"/>
        <end position="64"/>
    </location>
</feature>
<proteinExistence type="predicted"/>
<reference evidence="3" key="2">
    <citation type="journal article" date="2020" name="Appl. Environ. Microbiol.">
        <title>Multiple intercontinental introductions associated with the emergence of a plant pathogen in Europe.</title>
        <authorList>
            <person name="Landa B.B."/>
            <person name="Castillo A.I."/>
            <person name="Giampetruzzi A."/>
            <person name="Kahn A."/>
            <person name="Roman-Ecija M."/>
            <person name="Velasco-Amo M.P."/>
            <person name="Navas-Cortes J.A."/>
            <person name="Marco-Noales E."/>
            <person name="Barbe S."/>
            <person name="Moralejo E."/>
            <person name="Coletta-Filho H.D."/>
            <person name="Saldarelli P."/>
            <person name="Saponari M."/>
            <person name="Almeida R.P.P."/>
        </authorList>
    </citation>
    <scope>NUCLEOTIDE SEQUENCE</scope>
    <source>
        <strain evidence="3">XYL1981</strain>
    </source>
</reference>
<accession>A0A9Q4ML48</accession>
<organism evidence="3 4">
    <name type="scientific">Xylella fastidiosa subsp. multiplex</name>
    <dbReference type="NCBI Taxonomy" id="644357"/>
    <lineage>
        <taxon>Bacteria</taxon>
        <taxon>Pseudomonadati</taxon>
        <taxon>Pseudomonadota</taxon>
        <taxon>Gammaproteobacteria</taxon>
        <taxon>Lysobacterales</taxon>
        <taxon>Lysobacteraceae</taxon>
        <taxon>Xylella</taxon>
    </lineage>
</organism>
<dbReference type="EMBL" id="VDCJ01000351">
    <property type="protein sequence ID" value="MRU24381.1"/>
    <property type="molecule type" value="Genomic_DNA"/>
</dbReference>
<evidence type="ECO:0000256" key="1">
    <source>
        <dbReference type="SAM" id="Phobius"/>
    </source>
</evidence>
<comment type="caution">
    <text evidence="3">The sequence shown here is derived from an EMBL/GenBank/DDBJ whole genome shotgun (WGS) entry which is preliminary data.</text>
</comment>
<keyword evidence="1" id="KW-1133">Transmembrane helix</keyword>
<reference evidence="2" key="4">
    <citation type="journal article" date="2023" name="Commun. Biol.">
        <title>Suspicions of two bridgehead invasions of Xylella fastidiosa subsp. multiplex in France.</title>
        <authorList>
            <person name="Dupas E."/>
            <person name="Durand K."/>
            <person name="Rieux A."/>
            <person name="Briand M."/>
            <person name="Pruvost O."/>
            <person name="Cunty A."/>
            <person name="Denance N."/>
            <person name="Donnadieu C."/>
            <person name="Legendre B."/>
            <person name="Lopez-Roques C."/>
            <person name="Cesbron S."/>
            <person name="Ravigne V."/>
            <person name="Jacques M.A."/>
        </authorList>
    </citation>
    <scope>NUCLEOTIDE SEQUENCE</scope>
    <source>
        <strain evidence="2">CFBP8070</strain>
    </source>
</reference>
<dbReference type="Proteomes" id="UP000474061">
    <property type="component" value="Unassembled WGS sequence"/>
</dbReference>
<dbReference type="EMBL" id="JAJKGN010000001">
    <property type="protein sequence ID" value="MDC6408776.1"/>
    <property type="molecule type" value="Genomic_DNA"/>
</dbReference>
<protein>
    <submittedName>
        <fullName evidence="3">Uncharacterized protein</fullName>
    </submittedName>
</protein>
<dbReference type="AlphaFoldDB" id="A0A9Q4ML48"/>
<keyword evidence="1" id="KW-0812">Transmembrane</keyword>
<feature type="transmembrane region" description="Helical" evidence="1">
    <location>
        <begin position="12"/>
        <end position="35"/>
    </location>
</feature>
<sequence length="80" mass="7787">MRILSVSEVSDISGGNALTTGMSFGAGAGAFWGVMGGSTSSLILGGFTGAGALVGAAGGAGWMLGTFIHNRLASAYPTIF</sequence>
<gene>
    <name evidence="3" type="ORF">FG476_10045</name>
    <name evidence="2" type="ORF">LOK82_09115</name>
</gene>
<name>A0A9Q4ML48_XYLFS</name>
<reference evidence="3" key="1">
    <citation type="submission" date="2019-05" db="EMBL/GenBank/DDBJ databases">
        <authorList>
            <person name="Castillo A."/>
            <person name="Giampetruzzi A."/>
            <person name="Landa B."/>
            <person name="Saponari M."/>
            <person name="Almeida R.P.P."/>
            <person name="Moralejo E."/>
            <person name="Marco-Noales E."/>
            <person name="Velasco-Amo M.P."/>
            <person name="Roman-Ecija M."/>
            <person name="Navarro I."/>
            <person name="Monterde A."/>
            <person name="Barbe S."/>
        </authorList>
    </citation>
    <scope>NUCLEOTIDE SEQUENCE</scope>
    <source>
        <strain evidence="3">XYL1981</strain>
    </source>
</reference>
<evidence type="ECO:0000313" key="3">
    <source>
        <dbReference type="EMBL" id="MRU24381.1"/>
    </source>
</evidence>
<evidence type="ECO:0000313" key="4">
    <source>
        <dbReference type="Proteomes" id="UP000474061"/>
    </source>
</evidence>
<dbReference type="Proteomes" id="UP001220702">
    <property type="component" value="Unassembled WGS sequence"/>
</dbReference>
<dbReference type="RefSeq" id="WP_020851762.1">
    <property type="nucleotide sequence ID" value="NZ_CP047134.1"/>
</dbReference>
<evidence type="ECO:0000313" key="2">
    <source>
        <dbReference type="EMBL" id="MDC6408776.1"/>
    </source>
</evidence>
<reference evidence="2" key="3">
    <citation type="submission" date="2021-11" db="EMBL/GenBank/DDBJ databases">
        <authorList>
            <person name="Denance N."/>
            <person name="Briand M."/>
            <person name="Dupas E."/>
            <person name="Durand K."/>
            <person name="Legendre B."/>
            <person name="Cunty A."/>
            <person name="Donnadieu C."/>
            <person name="Lopez Roques C."/>
            <person name="Cesbron S."/>
            <person name="Jacques M.A."/>
        </authorList>
    </citation>
    <scope>NUCLEOTIDE SEQUENCE</scope>
    <source>
        <strain evidence="2">CFBP8070</strain>
    </source>
</reference>